<dbReference type="InterPro" id="IPR013977">
    <property type="entry name" value="GcvT_C"/>
</dbReference>
<comment type="caution">
    <text evidence="6">The sequence shown here is derived from an EMBL/GenBank/DDBJ whole genome shotgun (WGS) entry which is preliminary data.</text>
</comment>
<dbReference type="InterPro" id="IPR036188">
    <property type="entry name" value="FAD/NAD-bd_sf"/>
</dbReference>
<dbReference type="InterPro" id="IPR027266">
    <property type="entry name" value="TrmE/GcvT-like"/>
</dbReference>
<organism evidence="6 7">
    <name type="scientific">Blastococcus saxobsidens</name>
    <dbReference type="NCBI Taxonomy" id="138336"/>
    <lineage>
        <taxon>Bacteria</taxon>
        <taxon>Bacillati</taxon>
        <taxon>Actinomycetota</taxon>
        <taxon>Actinomycetes</taxon>
        <taxon>Geodermatophilales</taxon>
        <taxon>Geodermatophilaceae</taxon>
        <taxon>Blastococcus</taxon>
    </lineage>
</organism>
<dbReference type="Pfam" id="PF01266">
    <property type="entry name" value="DAO"/>
    <property type="match status" value="1"/>
</dbReference>
<dbReference type="EMBL" id="SHKV01000001">
    <property type="protein sequence ID" value="RZU30437.1"/>
    <property type="molecule type" value="Genomic_DNA"/>
</dbReference>
<proteinExistence type="inferred from homology"/>
<evidence type="ECO:0000259" key="3">
    <source>
        <dbReference type="Pfam" id="PF01571"/>
    </source>
</evidence>
<dbReference type="PANTHER" id="PTHR43757">
    <property type="entry name" value="AMINOMETHYLTRANSFERASE"/>
    <property type="match status" value="1"/>
</dbReference>
<dbReference type="Pfam" id="PF16350">
    <property type="entry name" value="FAO_M"/>
    <property type="match status" value="1"/>
</dbReference>
<dbReference type="SUPFAM" id="SSF101790">
    <property type="entry name" value="Aminomethyltransferase beta-barrel domain"/>
    <property type="match status" value="1"/>
</dbReference>
<dbReference type="AlphaFoldDB" id="A0A4Q7Y102"/>
<accession>A0A4Q7Y102</accession>
<dbReference type="InterPro" id="IPR029043">
    <property type="entry name" value="GcvT/YgfZ_C"/>
</dbReference>
<dbReference type="Gene3D" id="3.50.50.60">
    <property type="entry name" value="FAD/NAD(P)-binding domain"/>
    <property type="match status" value="1"/>
</dbReference>
<evidence type="ECO:0000313" key="7">
    <source>
        <dbReference type="Proteomes" id="UP000292507"/>
    </source>
</evidence>
<evidence type="ECO:0000259" key="2">
    <source>
        <dbReference type="Pfam" id="PF01266"/>
    </source>
</evidence>
<evidence type="ECO:0000259" key="4">
    <source>
        <dbReference type="Pfam" id="PF08669"/>
    </source>
</evidence>
<dbReference type="Proteomes" id="UP000292507">
    <property type="component" value="Unassembled WGS sequence"/>
</dbReference>
<evidence type="ECO:0000259" key="5">
    <source>
        <dbReference type="Pfam" id="PF16350"/>
    </source>
</evidence>
<dbReference type="SUPFAM" id="SSF54373">
    <property type="entry name" value="FAD-linked reductases, C-terminal domain"/>
    <property type="match status" value="1"/>
</dbReference>
<dbReference type="InterPro" id="IPR032503">
    <property type="entry name" value="FAO_M"/>
</dbReference>
<dbReference type="OrthoDB" id="2055370at2"/>
<feature type="domain" description="FAD dependent oxidoreductase" evidence="2">
    <location>
        <begin position="11"/>
        <end position="366"/>
    </location>
</feature>
<feature type="domain" description="GCVT N-terminal" evidence="3">
    <location>
        <begin position="426"/>
        <end position="703"/>
    </location>
</feature>
<dbReference type="Gene3D" id="3.30.1360.120">
    <property type="entry name" value="Probable tRNA modification gtpase trme, domain 1"/>
    <property type="match status" value="1"/>
</dbReference>
<comment type="similarity">
    <text evidence="1">Belongs to the GcvT family.</text>
</comment>
<reference evidence="6 7" key="1">
    <citation type="submission" date="2019-02" db="EMBL/GenBank/DDBJ databases">
        <title>Sequencing the genomes of 1000 actinobacteria strains.</title>
        <authorList>
            <person name="Klenk H.-P."/>
        </authorList>
    </citation>
    <scope>NUCLEOTIDE SEQUENCE [LARGE SCALE GENOMIC DNA]</scope>
    <source>
        <strain evidence="6 7">DSM 44509</strain>
    </source>
</reference>
<gene>
    <name evidence="6" type="ORF">BKA19_0053</name>
</gene>
<name>A0A4Q7Y102_9ACTN</name>
<sequence length="815" mass="88861">MGATLPARAQVVIVGGGIIGTSTAYHLARRGWTDVVLLEKNTLTSGTTWHAAGLITQARGTDGTRQIVQRSLEVFRSLEQDTGFSTGFVETGTMNLARSAERLEELRHQASAVRSSGVDAVLLDVDQTLELHPLLNPEGLHGSLHFPRDGRGSATDTTISLARGATARGVRVVENVSALDVTTSNGRVTGVVTEQGTIEAEYVVNATGMWGREFGAKAGVQVPLQALAHYYVVTDAIPGLPRNLPTVKSGDEYCYVKDEAGALMVGFFEPGSYAWASDGIPENKSFIQLPEDWDHLGPFYEKIIDRVPVLADAGIRLHFCGPESFTPDGNYHLGEAPALRNYFVAAGFNSVGFLSGPGAGSVLADWIVDGRSPIDLPEADPARVQRHETNRRFLEQRVVESLDLSYEIHWPFQQRSSARPLRVSPLYERTEAAGAVFGELAGWERANWYAPDGVAKEYQYSFGRQNWFEHSAAEHRAIRENVGVIDTSSYGKLLVQGRDALRVLQRLSVNDVDVAVDRIVYTQWLNEFGGIESDVTVTRLGEDQFLVLSGPATVNRDLAHLRRHIGPEDCCTVADVSGTMAMLAVMGPDARRLLQPLTDADLSADAFPFGRSAEIDLGLGFVRATRVTFVGELGWELLIPADIARHIWDTVADGGRDLGLRPVGYHAMNSLRLEKAYRSWGHDISSGDNLLEAGLGFTAKWDKLGGFIGREALLAAKDAGVSRRLVQFVLEDPEPLLVHDEPIYRDGRLVGRVASAQYGHTLGGAVALGWVTAPGPETPGWFETGSYTIEVADRRVPARTSVRPMYDPKSERPKS</sequence>
<dbReference type="Gene3D" id="2.40.30.110">
    <property type="entry name" value="Aminomethyltransferase beta-barrel domains"/>
    <property type="match status" value="1"/>
</dbReference>
<dbReference type="Gene3D" id="3.30.70.1400">
    <property type="entry name" value="Aminomethyltransferase beta-barrel domains"/>
    <property type="match status" value="1"/>
</dbReference>
<dbReference type="Gene3D" id="3.30.9.10">
    <property type="entry name" value="D-Amino Acid Oxidase, subunit A, domain 2"/>
    <property type="match status" value="1"/>
</dbReference>
<dbReference type="InterPro" id="IPR028896">
    <property type="entry name" value="GcvT/YgfZ/DmdA"/>
</dbReference>
<dbReference type="Pfam" id="PF01571">
    <property type="entry name" value="GCV_T"/>
    <property type="match status" value="1"/>
</dbReference>
<protein>
    <submittedName>
        <fullName evidence="6">4-methylaminobutanoate oxidase (Formaldehyde-forming)</fullName>
    </submittedName>
</protein>
<dbReference type="Pfam" id="PF08669">
    <property type="entry name" value="GCV_T_C"/>
    <property type="match status" value="1"/>
</dbReference>
<dbReference type="InterPro" id="IPR006076">
    <property type="entry name" value="FAD-dep_OxRdtase"/>
</dbReference>
<evidence type="ECO:0000256" key="1">
    <source>
        <dbReference type="ARBA" id="ARBA00008609"/>
    </source>
</evidence>
<evidence type="ECO:0000313" key="6">
    <source>
        <dbReference type="EMBL" id="RZU30437.1"/>
    </source>
</evidence>
<dbReference type="PANTHER" id="PTHR43757:SF15">
    <property type="entry name" value="PYRUVATE DEHYDROGENASE PHOSPHATASE REGULATORY SUBUNIT, MITOCHONDRIAL-LIKE"/>
    <property type="match status" value="1"/>
</dbReference>
<dbReference type="InterPro" id="IPR006222">
    <property type="entry name" value="GCVT_N"/>
</dbReference>
<dbReference type="SUPFAM" id="SSF103025">
    <property type="entry name" value="Folate-binding domain"/>
    <property type="match status" value="1"/>
</dbReference>
<keyword evidence="7" id="KW-1185">Reference proteome</keyword>
<feature type="domain" description="FAD dependent oxidoreductase central" evidence="5">
    <location>
        <begin position="369"/>
        <end position="424"/>
    </location>
</feature>
<dbReference type="SUPFAM" id="SSF51905">
    <property type="entry name" value="FAD/NAD(P)-binding domain"/>
    <property type="match status" value="1"/>
</dbReference>
<dbReference type="RefSeq" id="WP_104529741.1">
    <property type="nucleotide sequence ID" value="NZ_POQT01000033.1"/>
</dbReference>
<feature type="domain" description="Aminomethyltransferase C-terminal" evidence="4">
    <location>
        <begin position="723"/>
        <end position="807"/>
    </location>
</feature>